<dbReference type="Proteomes" id="UP000183649">
    <property type="component" value="Unassembled WGS sequence"/>
</dbReference>
<reference evidence="2" key="1">
    <citation type="submission" date="2015-08" db="EMBL/GenBank/DDBJ databases">
        <authorList>
            <person name="Varghese N."/>
        </authorList>
    </citation>
    <scope>NUCLEOTIDE SEQUENCE [LARGE SCALE GENOMIC DNA]</scope>
    <source>
        <strain evidence="2">DSM 18181</strain>
    </source>
</reference>
<keyword evidence="2" id="KW-1185">Reference proteome</keyword>
<organism evidence="1 2">
    <name type="scientific">Thiomonas bhubaneswarensis</name>
    <dbReference type="NCBI Taxonomy" id="339866"/>
    <lineage>
        <taxon>Bacteria</taxon>
        <taxon>Pseudomonadati</taxon>
        <taxon>Pseudomonadota</taxon>
        <taxon>Betaproteobacteria</taxon>
        <taxon>Burkholderiales</taxon>
        <taxon>Thiomonas</taxon>
    </lineage>
</organism>
<proteinExistence type="predicted"/>
<protein>
    <recommendedName>
        <fullName evidence="3">DUF2844 domain-containing protein</fullName>
    </recommendedName>
</protein>
<gene>
    <name evidence="1" type="ORF">Ga0061069_101307</name>
</gene>
<dbReference type="InterPro" id="IPR021267">
    <property type="entry name" value="DUF2844"/>
</dbReference>
<accession>A0A0K6HSA8</accession>
<dbReference type="STRING" id="339866.GCA_001418255_00305"/>
<evidence type="ECO:0000313" key="1">
    <source>
        <dbReference type="EMBL" id="CUA93648.1"/>
    </source>
</evidence>
<sequence>MMSARALLLALPLGFALALASVSAQAGLGRPLLDAAQDGKPVAQVQRFSAQAVSGATSAAAASAVTQQTVLTPQGVTVTEYANAQGTVFALTWKGPFKPDLQQLLGSYFAPYLKAANAQTQQLNLSMVKTGDIVVNVAGRMRGFVGVAWVPTLVPAGFDPSKLQP</sequence>
<dbReference type="Pfam" id="PF11005">
    <property type="entry name" value="DUF2844"/>
    <property type="match status" value="1"/>
</dbReference>
<evidence type="ECO:0008006" key="3">
    <source>
        <dbReference type="Google" id="ProtNLM"/>
    </source>
</evidence>
<evidence type="ECO:0000313" key="2">
    <source>
        <dbReference type="Proteomes" id="UP000183649"/>
    </source>
</evidence>
<name>A0A0K6HSA8_9BURK</name>
<dbReference type="EMBL" id="CYHF01000001">
    <property type="protein sequence ID" value="CUA93648.1"/>
    <property type="molecule type" value="Genomic_DNA"/>
</dbReference>
<dbReference type="AlphaFoldDB" id="A0A0K6HSA8"/>
<dbReference type="OrthoDB" id="7561239at2"/>